<feature type="domain" description="DDE-1" evidence="1">
    <location>
        <begin position="53"/>
        <end position="183"/>
    </location>
</feature>
<evidence type="ECO:0000313" key="3">
    <source>
        <dbReference type="Proteomes" id="UP000225706"/>
    </source>
</evidence>
<name>A0A2B4SIL1_STYPI</name>
<keyword evidence="3" id="KW-1185">Reference proteome</keyword>
<dbReference type="STRING" id="50429.A0A2B4SIL1"/>
<sequence>MPKQGGIDPPLSDSQVMRREYENGELTEKSNIEGAKQEVAALKQKFQHRAVVASSADGWMDTKLTKIWVDSVLGSFSFNRRLLAWDSYEYHMEDSITESLKSKKIDRVVVPGGCTKYIQTPHVSWNKPFKSPCTEKYDEWPVTVGINEETAAGNLRAPPRRAILQWVLDAWAELPTEVIKRSFTSCGLNFPVDGSNDDTIHCFKEGQPCSKGRAMLQTQLDILRKQDANPFACTDSDVEEAYPPRRELVDCDKEGDSDIEID</sequence>
<evidence type="ECO:0000259" key="1">
    <source>
        <dbReference type="Pfam" id="PF03184"/>
    </source>
</evidence>
<dbReference type="GO" id="GO:0003676">
    <property type="term" value="F:nucleic acid binding"/>
    <property type="evidence" value="ECO:0007669"/>
    <property type="project" value="InterPro"/>
</dbReference>
<organism evidence="2 3">
    <name type="scientific">Stylophora pistillata</name>
    <name type="common">Smooth cauliflower coral</name>
    <dbReference type="NCBI Taxonomy" id="50429"/>
    <lineage>
        <taxon>Eukaryota</taxon>
        <taxon>Metazoa</taxon>
        <taxon>Cnidaria</taxon>
        <taxon>Anthozoa</taxon>
        <taxon>Hexacorallia</taxon>
        <taxon>Scleractinia</taxon>
        <taxon>Astrocoeniina</taxon>
        <taxon>Pocilloporidae</taxon>
        <taxon>Stylophora</taxon>
    </lineage>
</organism>
<proteinExistence type="predicted"/>
<dbReference type="EMBL" id="LSMT01000074">
    <property type="protein sequence ID" value="PFX28959.1"/>
    <property type="molecule type" value="Genomic_DNA"/>
</dbReference>
<dbReference type="InterPro" id="IPR004875">
    <property type="entry name" value="DDE_SF_endonuclease_dom"/>
</dbReference>
<dbReference type="AlphaFoldDB" id="A0A2B4SIL1"/>
<dbReference type="Proteomes" id="UP000225706">
    <property type="component" value="Unassembled WGS sequence"/>
</dbReference>
<evidence type="ECO:0000313" key="2">
    <source>
        <dbReference type="EMBL" id="PFX28959.1"/>
    </source>
</evidence>
<comment type="caution">
    <text evidence="2">The sequence shown here is derived from an EMBL/GenBank/DDBJ whole genome shotgun (WGS) entry which is preliminary data.</text>
</comment>
<protein>
    <submittedName>
        <fullName evidence="2">Pogo transposable element with KRAB domain</fullName>
    </submittedName>
</protein>
<accession>A0A2B4SIL1</accession>
<reference evidence="3" key="1">
    <citation type="journal article" date="2017" name="bioRxiv">
        <title>Comparative analysis of the genomes of Stylophora pistillata and Acropora digitifera provides evidence for extensive differences between species of corals.</title>
        <authorList>
            <person name="Voolstra C.R."/>
            <person name="Li Y."/>
            <person name="Liew Y.J."/>
            <person name="Baumgarten S."/>
            <person name="Zoccola D."/>
            <person name="Flot J.-F."/>
            <person name="Tambutte S."/>
            <person name="Allemand D."/>
            <person name="Aranda M."/>
        </authorList>
    </citation>
    <scope>NUCLEOTIDE SEQUENCE [LARGE SCALE GENOMIC DNA]</scope>
</reference>
<dbReference type="Pfam" id="PF03184">
    <property type="entry name" value="DDE_1"/>
    <property type="match status" value="1"/>
</dbReference>
<gene>
    <name evidence="2" type="primary">POGK</name>
    <name evidence="2" type="ORF">AWC38_SpisGene6319</name>
</gene>